<dbReference type="Pfam" id="PF00135">
    <property type="entry name" value="COesterase"/>
    <property type="match status" value="1"/>
</dbReference>
<organism evidence="5 6">
    <name type="scientific">Penicillium salamii</name>
    <dbReference type="NCBI Taxonomy" id="1612424"/>
    <lineage>
        <taxon>Eukaryota</taxon>
        <taxon>Fungi</taxon>
        <taxon>Dikarya</taxon>
        <taxon>Ascomycota</taxon>
        <taxon>Pezizomycotina</taxon>
        <taxon>Eurotiomycetes</taxon>
        <taxon>Eurotiomycetidae</taxon>
        <taxon>Eurotiales</taxon>
        <taxon>Aspergillaceae</taxon>
        <taxon>Penicillium</taxon>
    </lineage>
</organism>
<feature type="domain" description="Carboxylesterase type B" evidence="4">
    <location>
        <begin position="14"/>
        <end position="483"/>
    </location>
</feature>
<comment type="caution">
    <text evidence="5">The sequence shown here is derived from an EMBL/GenBank/DDBJ whole genome shotgun (WGS) entry which is preliminary data.</text>
</comment>
<dbReference type="InterPro" id="IPR029058">
    <property type="entry name" value="AB_hydrolase_fold"/>
</dbReference>
<dbReference type="EMBL" id="CAJVPD010000252">
    <property type="protein sequence ID" value="CAG8399397.1"/>
    <property type="molecule type" value="Genomic_DNA"/>
</dbReference>
<dbReference type="AlphaFoldDB" id="A0A9W4JHA5"/>
<dbReference type="SUPFAM" id="SSF53474">
    <property type="entry name" value="alpha/beta-Hydrolases"/>
    <property type="match status" value="1"/>
</dbReference>
<evidence type="ECO:0000313" key="6">
    <source>
        <dbReference type="Proteomes" id="UP001152592"/>
    </source>
</evidence>
<keyword evidence="2 3" id="KW-0378">Hydrolase</keyword>
<dbReference type="GO" id="GO:0016787">
    <property type="term" value="F:hydrolase activity"/>
    <property type="evidence" value="ECO:0007669"/>
    <property type="project" value="UniProtKB-KW"/>
</dbReference>
<evidence type="ECO:0000256" key="1">
    <source>
        <dbReference type="ARBA" id="ARBA00005964"/>
    </source>
</evidence>
<evidence type="ECO:0000256" key="2">
    <source>
        <dbReference type="ARBA" id="ARBA00022801"/>
    </source>
</evidence>
<evidence type="ECO:0000259" key="4">
    <source>
        <dbReference type="Pfam" id="PF00135"/>
    </source>
</evidence>
<dbReference type="PANTHER" id="PTHR43142:SF4">
    <property type="entry name" value="CARBOXYLIC ESTER HYDROLASE"/>
    <property type="match status" value="1"/>
</dbReference>
<proteinExistence type="inferred from homology"/>
<dbReference type="EC" id="3.1.1.-" evidence="3"/>
<name>A0A9W4JHA5_9EURO</name>
<sequence length="564" mass="62837">METTRRPYLRSLAHRGTVQGVTISTASSPPQDLCHYFGGLRYGLAPSQRWRRATPIPASFIYGSTDAPGRCDGGAGLCPQPGFLNLSPENPDAWNEDCFQCNVWTPLGEPPAGGWPVFVYIREFILQNGRFGRLMLFDIKDGGWLQFGTPNSFNAAALIGEAGFKAVVVMPAYRVNLFGFLYSAELEQDAASVGETVGNHGFWDQRLALEWIKGNINLFGGNPNNITISGYSAGANSVFHQLAYDLRQPDEKAIVRQACIWSNSPAVQPKYPAETQHQFNQLLSALDIPLSLPASEKIARLRVIPAKKLLDTAKTIEVHQFRPTTDGGFISPSLFQSLDNGDFARKLLSRNVRIIIGECADERFLYSTWFPPQADTLSALRTRLIADYPEHIVDGVIAHYYPTGELPKDCKNWVDDAWGRIYADMQVHQMQRGLVYALSHNSGGVDASQQVYRYRIEWRAKCMDAVMPVEWGVTHSSDYPVWFFGNGKFLEDGEKRIIRESFIEPLGRFIQGPGEFGWGTSGARQVRTLQGSGSVAIQEDEGFAAGVRVWQRLRDVDTGRTARL</sequence>
<dbReference type="GO" id="GO:0072330">
    <property type="term" value="P:monocarboxylic acid biosynthetic process"/>
    <property type="evidence" value="ECO:0007669"/>
    <property type="project" value="UniProtKB-ARBA"/>
</dbReference>
<reference evidence="5" key="1">
    <citation type="submission" date="2021-07" db="EMBL/GenBank/DDBJ databases">
        <authorList>
            <person name="Branca A.L. A."/>
        </authorList>
    </citation>
    <scope>NUCLEOTIDE SEQUENCE</scope>
</reference>
<evidence type="ECO:0000313" key="5">
    <source>
        <dbReference type="EMBL" id="CAG8399397.1"/>
    </source>
</evidence>
<gene>
    <name evidence="5" type="ORF">PSALAMII_LOCUS7515</name>
</gene>
<dbReference type="InterPro" id="IPR019826">
    <property type="entry name" value="Carboxylesterase_B_AS"/>
</dbReference>
<dbReference type="OrthoDB" id="10260794at2759"/>
<accession>A0A9W4JHA5</accession>
<dbReference type="PROSITE" id="PS00122">
    <property type="entry name" value="CARBOXYLESTERASE_B_1"/>
    <property type="match status" value="1"/>
</dbReference>
<comment type="similarity">
    <text evidence="1 3">Belongs to the type-B carboxylesterase/lipase family.</text>
</comment>
<dbReference type="Proteomes" id="UP001152592">
    <property type="component" value="Unassembled WGS sequence"/>
</dbReference>
<dbReference type="GO" id="GO:0017000">
    <property type="term" value="P:antibiotic biosynthetic process"/>
    <property type="evidence" value="ECO:0007669"/>
    <property type="project" value="UniProtKB-ARBA"/>
</dbReference>
<evidence type="ECO:0000256" key="3">
    <source>
        <dbReference type="RuleBase" id="RU361235"/>
    </source>
</evidence>
<dbReference type="Gene3D" id="3.40.50.1820">
    <property type="entry name" value="alpha/beta hydrolase"/>
    <property type="match status" value="1"/>
</dbReference>
<protein>
    <recommendedName>
        <fullName evidence="3">Carboxylic ester hydrolase</fullName>
        <ecNumber evidence="3">3.1.1.-</ecNumber>
    </recommendedName>
</protein>
<dbReference type="InterPro" id="IPR002018">
    <property type="entry name" value="CarbesteraseB"/>
</dbReference>
<dbReference type="PANTHER" id="PTHR43142">
    <property type="entry name" value="CARBOXYLIC ESTER HYDROLASE"/>
    <property type="match status" value="1"/>
</dbReference>